<dbReference type="EMBL" id="JBHRXI010000014">
    <property type="protein sequence ID" value="MFC3614782.1"/>
    <property type="molecule type" value="Genomic_DNA"/>
</dbReference>
<dbReference type="SMART" id="SM00460">
    <property type="entry name" value="TGc"/>
    <property type="match status" value="1"/>
</dbReference>
<dbReference type="Pfam" id="PF01841">
    <property type="entry name" value="Transglut_core"/>
    <property type="match status" value="1"/>
</dbReference>
<evidence type="ECO:0000313" key="2">
    <source>
        <dbReference type="EMBL" id="MFC3614782.1"/>
    </source>
</evidence>
<name>A0ABV7TGQ0_9RHOB</name>
<dbReference type="Gene3D" id="2.60.40.2250">
    <property type="match status" value="1"/>
</dbReference>
<comment type="caution">
    <text evidence="2">The sequence shown here is derived from an EMBL/GenBank/DDBJ whole genome shotgun (WGS) entry which is preliminary data.</text>
</comment>
<accession>A0ABV7TGQ0</accession>
<dbReference type="SUPFAM" id="SSF54001">
    <property type="entry name" value="Cysteine proteinases"/>
    <property type="match status" value="1"/>
</dbReference>
<feature type="domain" description="Transglutaminase-like" evidence="1">
    <location>
        <begin position="158"/>
        <end position="218"/>
    </location>
</feature>
<evidence type="ECO:0000259" key="1">
    <source>
        <dbReference type="SMART" id="SM00460"/>
    </source>
</evidence>
<keyword evidence="3" id="KW-1185">Reference proteome</keyword>
<dbReference type="PANTHER" id="PTHR33490:SF12">
    <property type="entry name" value="BLL5557 PROTEIN"/>
    <property type="match status" value="1"/>
</dbReference>
<dbReference type="InterPro" id="IPR002931">
    <property type="entry name" value="Transglutaminase-like"/>
</dbReference>
<dbReference type="Proteomes" id="UP001595629">
    <property type="component" value="Unassembled WGS sequence"/>
</dbReference>
<gene>
    <name evidence="2" type="ORF">ACFORG_13500</name>
</gene>
<dbReference type="InterPro" id="IPR038765">
    <property type="entry name" value="Papain-like_cys_pep_sf"/>
</dbReference>
<protein>
    <submittedName>
        <fullName evidence="2">Transglutaminase family protein</fullName>
    </submittedName>
</protein>
<dbReference type="PANTHER" id="PTHR33490">
    <property type="entry name" value="BLR5614 PROTEIN-RELATED"/>
    <property type="match status" value="1"/>
</dbReference>
<evidence type="ECO:0000313" key="3">
    <source>
        <dbReference type="Proteomes" id="UP001595629"/>
    </source>
</evidence>
<proteinExistence type="predicted"/>
<reference evidence="3" key="1">
    <citation type="journal article" date="2019" name="Int. J. Syst. Evol. Microbiol.">
        <title>The Global Catalogue of Microorganisms (GCM) 10K type strain sequencing project: providing services to taxonomists for standard genome sequencing and annotation.</title>
        <authorList>
            <consortium name="The Broad Institute Genomics Platform"/>
            <consortium name="The Broad Institute Genome Sequencing Center for Infectious Disease"/>
            <person name="Wu L."/>
            <person name="Ma J."/>
        </authorList>
    </citation>
    <scope>NUCLEOTIDE SEQUENCE [LARGE SCALE GENOMIC DNA]</scope>
    <source>
        <strain evidence="3">KCTC 42911</strain>
    </source>
</reference>
<dbReference type="RefSeq" id="WP_386736061.1">
    <property type="nucleotide sequence ID" value="NZ_JBHRXI010000014.1"/>
</dbReference>
<organism evidence="2 3">
    <name type="scientific">Lutimaribacter marinistellae</name>
    <dbReference type="NCBI Taxonomy" id="1820329"/>
    <lineage>
        <taxon>Bacteria</taxon>
        <taxon>Pseudomonadati</taxon>
        <taxon>Pseudomonadota</taxon>
        <taxon>Alphaproteobacteria</taxon>
        <taxon>Rhodobacterales</taxon>
        <taxon>Roseobacteraceae</taxon>
        <taxon>Lutimaribacter</taxon>
    </lineage>
</organism>
<sequence>MPFAIELNMTYEIGPSRMVMLAIEAARSPGQTVLEEHLSIDDASVERIPGESGVGTRLWAHLSSHELRLRYRAEVEVTETGAALERLSAQPVHTLPAEAFTYLRPSRFCQSDEFVGFAANRFGTLEGGAKIAAIRDWVAHEVRYLPATSDTQTTVLDTFARREGVCRDFAHLVCALSRASGIPARYASVYGLGVNPQDFHAVAEVWLDGDWHLVDATKMCSTAEMVMIGVGRDAFDAPFMETEDEANLLAQTVVVSRTTRNSARG</sequence>
<dbReference type="Gene3D" id="3.10.620.30">
    <property type="match status" value="1"/>
</dbReference>